<feature type="transmembrane region" description="Helical" evidence="18">
    <location>
        <begin position="1048"/>
        <end position="1067"/>
    </location>
</feature>
<dbReference type="PROSITE" id="PS00108">
    <property type="entry name" value="PROTEIN_KINASE_ST"/>
    <property type="match status" value="1"/>
</dbReference>
<organism evidence="21 22">
    <name type="scientific">Prorocentrum cordatum</name>
    <dbReference type="NCBI Taxonomy" id="2364126"/>
    <lineage>
        <taxon>Eukaryota</taxon>
        <taxon>Sar</taxon>
        <taxon>Alveolata</taxon>
        <taxon>Dinophyceae</taxon>
        <taxon>Prorocentrales</taxon>
        <taxon>Prorocentraceae</taxon>
        <taxon>Prorocentrum</taxon>
    </lineage>
</organism>
<keyword evidence="15" id="KW-0325">Glycoprotein</keyword>
<evidence type="ECO:0000256" key="6">
    <source>
        <dbReference type="ARBA" id="ARBA00022723"/>
    </source>
</evidence>
<dbReference type="SMART" id="SM00220">
    <property type="entry name" value="S_TKc"/>
    <property type="match status" value="1"/>
</dbReference>
<feature type="signal peptide" evidence="19">
    <location>
        <begin position="1"/>
        <end position="15"/>
    </location>
</feature>
<feature type="transmembrane region" description="Helical" evidence="18">
    <location>
        <begin position="897"/>
        <end position="918"/>
    </location>
</feature>
<evidence type="ECO:0000256" key="12">
    <source>
        <dbReference type="ARBA" id="ARBA00023053"/>
    </source>
</evidence>
<dbReference type="InterPro" id="IPR038081">
    <property type="entry name" value="CalX-like_sf"/>
</dbReference>
<feature type="transmembrane region" description="Helical" evidence="18">
    <location>
        <begin position="985"/>
        <end position="1004"/>
    </location>
</feature>
<keyword evidence="4" id="KW-1003">Cell membrane</keyword>
<keyword evidence="3" id="KW-0813">Transport</keyword>
<dbReference type="SUPFAM" id="SSF56112">
    <property type="entry name" value="Protein kinase-like (PK-like)"/>
    <property type="match status" value="1"/>
</dbReference>
<evidence type="ECO:0000256" key="3">
    <source>
        <dbReference type="ARBA" id="ARBA00022448"/>
    </source>
</evidence>
<evidence type="ECO:0000256" key="8">
    <source>
        <dbReference type="ARBA" id="ARBA00022737"/>
    </source>
</evidence>
<dbReference type="PANTHER" id="PTHR11878:SF65">
    <property type="entry name" value="NA_CA-EXCHANGE PROTEIN, ISOFORM G"/>
    <property type="match status" value="1"/>
</dbReference>
<evidence type="ECO:0000313" key="22">
    <source>
        <dbReference type="Proteomes" id="UP001189429"/>
    </source>
</evidence>
<keyword evidence="11 18" id="KW-1133">Transmembrane helix</keyword>
<dbReference type="Gene3D" id="1.20.1420.30">
    <property type="entry name" value="NCX, central ion-binding region"/>
    <property type="match status" value="2"/>
</dbReference>
<comment type="caution">
    <text evidence="21">The sequence shown here is derived from an EMBL/GenBank/DDBJ whole genome shotgun (WGS) entry which is preliminary data.</text>
</comment>
<feature type="chain" id="PRO_5045904024" description="Protein kinase domain-containing protein" evidence="19">
    <location>
        <begin position="16"/>
        <end position="1513"/>
    </location>
</feature>
<evidence type="ECO:0000256" key="18">
    <source>
        <dbReference type="SAM" id="Phobius"/>
    </source>
</evidence>
<dbReference type="SUPFAM" id="SSF141072">
    <property type="entry name" value="CalX-like"/>
    <property type="match status" value="1"/>
</dbReference>
<evidence type="ECO:0000256" key="5">
    <source>
        <dbReference type="ARBA" id="ARBA00022692"/>
    </source>
</evidence>
<dbReference type="Pfam" id="PF00069">
    <property type="entry name" value="Pkinase"/>
    <property type="match status" value="1"/>
</dbReference>
<evidence type="ECO:0000256" key="4">
    <source>
        <dbReference type="ARBA" id="ARBA00022475"/>
    </source>
</evidence>
<dbReference type="Gene3D" id="1.10.510.10">
    <property type="entry name" value="Transferase(Phosphotransferase) domain 1"/>
    <property type="match status" value="1"/>
</dbReference>
<evidence type="ECO:0000256" key="2">
    <source>
        <dbReference type="ARBA" id="ARBA00007489"/>
    </source>
</evidence>
<evidence type="ECO:0000256" key="16">
    <source>
        <dbReference type="ARBA" id="ARBA00023201"/>
    </source>
</evidence>
<evidence type="ECO:0000256" key="1">
    <source>
        <dbReference type="ARBA" id="ARBA00004651"/>
    </source>
</evidence>
<keyword evidence="14 18" id="KW-0472">Membrane</keyword>
<feature type="domain" description="Protein kinase" evidence="20">
    <location>
        <begin position="519"/>
        <end position="1023"/>
    </location>
</feature>
<keyword evidence="10" id="KW-0112">Calmodulin-binding</keyword>
<keyword evidence="12" id="KW-0915">Sodium</keyword>
<dbReference type="InterPro" id="IPR004837">
    <property type="entry name" value="NaCa_Exmemb"/>
</dbReference>
<keyword evidence="7 19" id="KW-0732">Signal</keyword>
<evidence type="ECO:0000259" key="20">
    <source>
        <dbReference type="PROSITE" id="PS50011"/>
    </source>
</evidence>
<dbReference type="InterPro" id="IPR008271">
    <property type="entry name" value="Ser/Thr_kinase_AS"/>
</dbReference>
<keyword evidence="13" id="KW-0406">Ion transport</keyword>
<dbReference type="EMBL" id="CAUYUJ010018844">
    <property type="protein sequence ID" value="CAK0886748.1"/>
    <property type="molecule type" value="Genomic_DNA"/>
</dbReference>
<name>A0ABN9WJQ3_9DINO</name>
<dbReference type="InterPro" id="IPR003644">
    <property type="entry name" value="Calx_beta"/>
</dbReference>
<dbReference type="InterPro" id="IPR011009">
    <property type="entry name" value="Kinase-like_dom_sf"/>
</dbReference>
<keyword evidence="22" id="KW-1185">Reference proteome</keyword>
<comment type="subcellular location">
    <subcellularLocation>
        <location evidence="1">Cell membrane</location>
        <topology evidence="1">Multi-pass membrane protein</topology>
    </subcellularLocation>
</comment>
<evidence type="ECO:0000313" key="21">
    <source>
        <dbReference type="EMBL" id="CAK0886748.1"/>
    </source>
</evidence>
<dbReference type="InterPro" id="IPR044880">
    <property type="entry name" value="NCX_ion-bd_dom_sf"/>
</dbReference>
<keyword evidence="9" id="KW-0106">Calcium</keyword>
<keyword evidence="8" id="KW-0677">Repeat</keyword>
<feature type="transmembrane region" description="Helical" evidence="18">
    <location>
        <begin position="1371"/>
        <end position="1395"/>
    </location>
</feature>
<dbReference type="InterPro" id="IPR051171">
    <property type="entry name" value="CaCA"/>
</dbReference>
<protein>
    <recommendedName>
        <fullName evidence="20">Protein kinase domain-containing protein</fullName>
    </recommendedName>
</protein>
<proteinExistence type="inferred from homology"/>
<dbReference type="Pfam" id="PF01699">
    <property type="entry name" value="Na_Ca_ex"/>
    <property type="match status" value="2"/>
</dbReference>
<comment type="similarity">
    <text evidence="2">Belongs to the Ca(2+):cation antiporter (CaCA) (TC 2.A.19) family. SLC8 subfamily.</text>
</comment>
<dbReference type="Proteomes" id="UP001189429">
    <property type="component" value="Unassembled WGS sequence"/>
</dbReference>
<dbReference type="PANTHER" id="PTHR11878">
    <property type="entry name" value="SODIUM/CALCIUM EXCHANGER"/>
    <property type="match status" value="1"/>
</dbReference>
<feature type="transmembrane region" description="Helical" evidence="18">
    <location>
        <begin position="1016"/>
        <end position="1036"/>
    </location>
</feature>
<evidence type="ECO:0000256" key="10">
    <source>
        <dbReference type="ARBA" id="ARBA00022860"/>
    </source>
</evidence>
<keyword evidence="16" id="KW-0739">Sodium transport</keyword>
<dbReference type="PRINTS" id="PR01259">
    <property type="entry name" value="NACAEXCHNGR"/>
</dbReference>
<gene>
    <name evidence="21" type="ORF">PCOR1329_LOCUS68023</name>
</gene>
<evidence type="ECO:0000256" key="11">
    <source>
        <dbReference type="ARBA" id="ARBA00022989"/>
    </source>
</evidence>
<evidence type="ECO:0000256" key="15">
    <source>
        <dbReference type="ARBA" id="ARBA00023180"/>
    </source>
</evidence>
<keyword evidence="6" id="KW-0479">Metal-binding</keyword>
<evidence type="ECO:0000256" key="9">
    <source>
        <dbReference type="ARBA" id="ARBA00022837"/>
    </source>
</evidence>
<evidence type="ECO:0000256" key="19">
    <source>
        <dbReference type="SAM" id="SignalP"/>
    </source>
</evidence>
<sequence length="1513" mass="165324">MGWSWAAALVQAANGELLPAGPQVARRWICNRRCAPAVAGREPAALLCIDNFASLGTVKETVQLDGDSMERQLRGRGLTTHDISGPQVDVDLLGFHIDGARGAIRIAPERFWRPVMSLDYILKHSLLTGAELERLIGHLTHVLLLRREVLSLLSASYVFVSKCYTRRVRLWPSVRRELTWMRALLPLAWADLRGAWAPSAMAVDASMTGLGAVGRSADPRDVGRVGRDRERWRFKEHELVAEGAVGDSPFPDVPSDFCKGEALLWAMRRQARAIAKRPRSTALPWHRLLGSSVSGLELEAVRPSTQQNYLKCLSGLCNWLGAETLPSWSALEWDDALLQYLNDEFARGARPNRAAKLLSAVLWARPALGRPLRVVLPRSSRALLGWMRKRPGHSRPPLSWLVLCGVLELLLLKREVAMACALCLMFHCHLRPGELLAMKAFQLVPPAARLQGGFRWWTLLLHPEELLVPSKTGELGDSLPLGAPELQWLTPALRNLKARLEPREPLWSFGYAQLREELENALAALGLQSLGATLRCRRYEKHGRLALQVAKVPPVVQERLRLSMQRLPQLFASCSTRRSTGCAWGEIGTGSKGPVCAVARRGQRRLKEPSTCTGLKLGQLVEHTAERAKSQPAAQEVRGHDGCAGAVYRRRLCRRSGLLLPALCGESSQRGSAIPAQQDAEGQCLGLELGSAARYSGQVLLALAHLHEAHHVVYRDMKPENVLLHLDSDSAKLADFGSAKFVGGSAGPKGAPSGEVSRDANIDVLSQGIGFTVGFEAEKARQRKSMKNETAWGGHRALPRCGPRSVHPRQHCFANVGGVRRLGRSLRPRARAASDWPVQVGAPEVQCSCRGGACALARLGVALRPRSALAAESSCGGLLFPLFGDAEQRGSQELRALLYLAALLYVFQGVAVVSDYFMSAVEVITSKKARVQTAQGRWVTSEQWNGTVANLTLLALGSSAPEILLSCIELMKDEGFSGKLGPSTIVGSAAFNLFVIVGVCIAAIPNPADHRAIAEMAVYHVTMIFSLFAYFWLWFIVAVSSADVVQPWEAGVALLMFPVLVFVSWLADKGHMPFIAMDPLPTVDDGTEHYLFKHARVRLSELHRVGTLEFERADRKTVKRWKESPQVDGDAVDDSILPYRDPSGRGIIDHATGKLLCSGCGILAFRSDVEQTTATCNSRHPFSVDVLRRNGTSGRVRCQFRTEGLSAIPAHDFIPKKGTLEFGPGEDIKKIIIEILGKRIGERDDTFQLVLSDIVTEDEVSDDGAHFNPYDDGGRDKAICTITIANGNEDKTTSLMERFIDVDNFKVGLEAWSEQIKIASSVEGDAGNEEEDEAEEAQRPSVKDLAIHVVTLPWKMLFALLCPPSNWCGGWLLFGMSLIYIGACTALVIDLASFFGCCAEISQEVTAVTIVALGTSLPDTFASVTAAQEDEHADASIVNVTGSNSVNVFLGIGLPWTIASIFWTTSWGATDEWKRAYPDMIGKHPDGAFVVKVAAGRTRRFGLRLLPGCDPGA</sequence>
<dbReference type="InterPro" id="IPR004836">
    <property type="entry name" value="Na_Ca_Ex"/>
</dbReference>
<evidence type="ECO:0000256" key="14">
    <source>
        <dbReference type="ARBA" id="ARBA00023136"/>
    </source>
</evidence>
<dbReference type="SMART" id="SM00237">
    <property type="entry name" value="Calx_beta"/>
    <property type="match status" value="1"/>
</dbReference>
<comment type="catalytic activity">
    <reaction evidence="17">
        <text>Ca(2+)(in) + 3 Na(+)(out) = Ca(2+)(out) + 3 Na(+)(in)</text>
        <dbReference type="Rhea" id="RHEA:69955"/>
        <dbReference type="ChEBI" id="CHEBI:29101"/>
        <dbReference type="ChEBI" id="CHEBI:29108"/>
    </reaction>
</comment>
<dbReference type="Pfam" id="PF03160">
    <property type="entry name" value="Calx-beta"/>
    <property type="match status" value="1"/>
</dbReference>
<evidence type="ECO:0000256" key="17">
    <source>
        <dbReference type="ARBA" id="ARBA00033667"/>
    </source>
</evidence>
<keyword evidence="5 18" id="KW-0812">Transmembrane</keyword>
<reference evidence="21" key="1">
    <citation type="submission" date="2023-10" db="EMBL/GenBank/DDBJ databases">
        <authorList>
            <person name="Chen Y."/>
            <person name="Shah S."/>
            <person name="Dougan E. K."/>
            <person name="Thang M."/>
            <person name="Chan C."/>
        </authorList>
    </citation>
    <scope>NUCLEOTIDE SEQUENCE [LARGE SCALE GENOMIC DNA]</scope>
</reference>
<accession>A0ABN9WJQ3</accession>
<dbReference type="Gene3D" id="2.60.40.2030">
    <property type="match status" value="1"/>
</dbReference>
<evidence type="ECO:0000256" key="13">
    <source>
        <dbReference type="ARBA" id="ARBA00023065"/>
    </source>
</evidence>
<evidence type="ECO:0000256" key="7">
    <source>
        <dbReference type="ARBA" id="ARBA00022729"/>
    </source>
</evidence>
<dbReference type="PROSITE" id="PS50011">
    <property type="entry name" value="PROTEIN_KINASE_DOM"/>
    <property type="match status" value="1"/>
</dbReference>
<dbReference type="InterPro" id="IPR000719">
    <property type="entry name" value="Prot_kinase_dom"/>
</dbReference>